<comment type="caution">
    <text evidence="2">The sequence shown here is derived from an EMBL/GenBank/DDBJ whole genome shotgun (WGS) entry which is preliminary data.</text>
</comment>
<protein>
    <submittedName>
        <fullName evidence="2">Uncharacterized protein</fullName>
    </submittedName>
</protein>
<evidence type="ECO:0000256" key="1">
    <source>
        <dbReference type="SAM" id="MobiDB-lite"/>
    </source>
</evidence>
<gene>
    <name evidence="2" type="ORF">FIESC28_07952</name>
</gene>
<feature type="region of interest" description="Disordered" evidence="1">
    <location>
        <begin position="363"/>
        <end position="389"/>
    </location>
</feature>
<dbReference type="RefSeq" id="XP_031013836.1">
    <property type="nucleotide sequence ID" value="XM_031162092.1"/>
</dbReference>
<feature type="region of interest" description="Disordered" evidence="1">
    <location>
        <begin position="302"/>
        <end position="333"/>
    </location>
</feature>
<keyword evidence="3" id="KW-1185">Reference proteome</keyword>
<dbReference type="Proteomes" id="UP000253153">
    <property type="component" value="Unassembled WGS sequence"/>
</dbReference>
<evidence type="ECO:0000313" key="2">
    <source>
        <dbReference type="EMBL" id="RBR13986.1"/>
    </source>
</evidence>
<feature type="compositionally biased region" description="Polar residues" evidence="1">
    <location>
        <begin position="372"/>
        <end position="389"/>
    </location>
</feature>
<organism evidence="2 3">
    <name type="scientific">Fusarium coffeatum</name>
    <dbReference type="NCBI Taxonomy" id="231269"/>
    <lineage>
        <taxon>Eukaryota</taxon>
        <taxon>Fungi</taxon>
        <taxon>Dikarya</taxon>
        <taxon>Ascomycota</taxon>
        <taxon>Pezizomycotina</taxon>
        <taxon>Sordariomycetes</taxon>
        <taxon>Hypocreomycetidae</taxon>
        <taxon>Hypocreales</taxon>
        <taxon>Nectriaceae</taxon>
        <taxon>Fusarium</taxon>
        <taxon>Fusarium incarnatum-equiseti species complex</taxon>
    </lineage>
</organism>
<sequence length="421" mass="47369">MTRVYDTDATCFSCQEPGQFGWLYQCTQDLDQIIEEKMPCTDFLDYDFRKSMGARKGSAEARRDKLSFLSELTPEQMACYRPDQIATILRQREQLKNVIAREEFKRSALIGNPAPGFGAHMNDDAYTEQWKRDDKKNCQYRVCPRCRPVCVDRAFLSLDAVANGEIPPTAAAGSGFEALGGRPVIKKDVIECINEHRPKANNRQMMEMLEEQIARMLGRHHKNQDLRNVLKRTVFAPQRQVRKLPIVKQIPTTGQSLHEKEQASVDVAQHDDQEVVASNPPDFLESPWPWLAAFDNGNMARAPEDQVQEQSSRQGLRATRIPRPTTPGSRSTRRRLADQLLFSASYFPPPEGYPWRLLLSRGNTEAGAPSPRSRSQTTDSQGSDNENSLVECSSIPLAVDNGVAMTEESIETGVPDVVTQV</sequence>
<feature type="compositionally biased region" description="Low complexity" evidence="1">
    <location>
        <begin position="319"/>
        <end position="330"/>
    </location>
</feature>
<reference evidence="2 3" key="1">
    <citation type="submission" date="2018-06" db="EMBL/GenBank/DDBJ databases">
        <title>Fusarium incarnatum-equiseti species complex species 28.</title>
        <authorList>
            <person name="Gardiner D.M."/>
        </authorList>
    </citation>
    <scope>NUCLEOTIDE SEQUENCE [LARGE SCALE GENOMIC DNA]</scope>
    <source>
        <strain evidence="2 3">FIESC_28</strain>
    </source>
</reference>
<name>A0A366RCE4_9HYPO</name>
<accession>A0A366RCE4</accession>
<dbReference type="EMBL" id="QKXC01000173">
    <property type="protein sequence ID" value="RBR13986.1"/>
    <property type="molecule type" value="Genomic_DNA"/>
</dbReference>
<evidence type="ECO:0000313" key="3">
    <source>
        <dbReference type="Proteomes" id="UP000253153"/>
    </source>
</evidence>
<proteinExistence type="predicted"/>
<dbReference type="OrthoDB" id="4776522at2759"/>
<dbReference type="GeneID" id="41997388"/>
<dbReference type="AlphaFoldDB" id="A0A366RCE4"/>